<name>A0A5C8Z848_9GAMM</name>
<dbReference type="Gene3D" id="6.10.140.1500">
    <property type="match status" value="1"/>
</dbReference>
<dbReference type="SMART" id="SM00487">
    <property type="entry name" value="DEXDc"/>
    <property type="match status" value="1"/>
</dbReference>
<dbReference type="GO" id="GO:0004386">
    <property type="term" value="F:helicase activity"/>
    <property type="evidence" value="ECO:0007669"/>
    <property type="project" value="UniProtKB-KW"/>
</dbReference>
<dbReference type="SMART" id="SM00490">
    <property type="entry name" value="HELICc"/>
    <property type="match status" value="1"/>
</dbReference>
<dbReference type="InterPro" id="IPR014001">
    <property type="entry name" value="Helicase_ATP-bd"/>
</dbReference>
<dbReference type="Pfam" id="PF00176">
    <property type="entry name" value="SNF2-rel_dom"/>
    <property type="match status" value="1"/>
</dbReference>
<evidence type="ECO:0000256" key="2">
    <source>
        <dbReference type="ARBA" id="ARBA00022801"/>
    </source>
</evidence>
<evidence type="ECO:0000256" key="6">
    <source>
        <dbReference type="ARBA" id="ARBA00023125"/>
    </source>
</evidence>
<dbReference type="PANTHER" id="PTHR45766:SF6">
    <property type="entry name" value="SWI_SNF-RELATED MATRIX-ASSOCIATED ACTIN-DEPENDENT REGULATOR OF CHROMATIN SUBFAMILY A-LIKE PROTEIN 1"/>
    <property type="match status" value="1"/>
</dbReference>
<organism evidence="11 12">
    <name type="scientific">Reinekea thalattae</name>
    <dbReference type="NCBI Taxonomy" id="2593301"/>
    <lineage>
        <taxon>Bacteria</taxon>
        <taxon>Pseudomonadati</taxon>
        <taxon>Pseudomonadota</taxon>
        <taxon>Gammaproteobacteria</taxon>
        <taxon>Oceanospirillales</taxon>
        <taxon>Saccharospirillaceae</taxon>
        <taxon>Reinekea</taxon>
    </lineage>
</organism>
<evidence type="ECO:0000256" key="7">
    <source>
        <dbReference type="ARBA" id="ARBA00023159"/>
    </source>
</evidence>
<protein>
    <submittedName>
        <fullName evidence="11">RNA polymerase-associated protein RapA</fullName>
    </submittedName>
</protein>
<gene>
    <name evidence="11" type="ORF">FME95_02575</name>
</gene>
<dbReference type="Gene3D" id="3.30.360.80">
    <property type="match status" value="1"/>
</dbReference>
<dbReference type="Gene3D" id="2.30.30.140">
    <property type="match status" value="1"/>
</dbReference>
<sequence length="882" mass="99107">MADFIQGQRWLVDSELELGLGMVQSVEARAVTLYFPECDTERQYALQNAPLTRLILEVGDSLEHREQGSLEIAKVHELNGLVIYETPEGQMVPETELADAVKRNNPVMRLLTGQTDHPNWFSFRSALNRGTQAIWNAQLNGLLGTRSNLLPHQLYVAKQATEHTHVRALLADEVGLGKTIEAGLIINRLAQQGRAKRILIAVPEALQAQWLVELIRRFSLFCEMYQDAEHDFAIGQVHLVTHKQLKDLDTLLEIESHSWDMLVVDEAHHLPTNAKPNIPHWSELAASTDHLLLLTATPEQLGLEAHFGRLHLLDSGRFVSFEQYQQDEQAFSELTELASALNAGSINNQQQAQLTELGIHWPQDSKTALSALLDRHGTGRVVYRNTRKGVQGFHDREAEAVCFNSDDERVKALADWLKNHLDEKILLITHSKDTAKQLGFQLRHEYAIDASVFHEELDLIERDRAAAHFADAEDGSQVLVCSEIGGEGRNFQFCRHLILWDIPNHPDMLEQRIGRLDRIGQTSTIQIHAFLLEQSQDLGYFNWYHSTLNCINQIQPAAGAIHEQYAEAWFTEPSDALAEQINQDLQSLTQQLEQGRDVLLELNSCRQPEADSIKEEIEQLEQNHPLAVVEMAANLLNLHFESIAQGIYELIPSSNMMIPMLPGIPEGGALVTFSREIACGREDTLFLSWEHPFIQGLLDILEGTDLGQASIAVLETEQVPAGSLLLEVQWSVNIPGLYQHSIKPHINESVFRTLVLEGGKKDLNDVLKEDALQQQVKAMPVKVARKMIREAKERISPLYDLSQTFAKQRFSEVIEQASNALNNHNAARLERMTYLAGINKLVTEQDIEALSQQIKAETAAMAECEFTTSSTRLVLCAPPGTL</sequence>
<dbReference type="Pfam" id="PF18337">
    <property type="entry name" value="Tudor_RapA"/>
    <property type="match status" value="1"/>
</dbReference>
<evidence type="ECO:0000313" key="11">
    <source>
        <dbReference type="EMBL" id="TXR53473.1"/>
    </source>
</evidence>
<dbReference type="GO" id="GO:0003677">
    <property type="term" value="F:DNA binding"/>
    <property type="evidence" value="ECO:0007669"/>
    <property type="project" value="UniProtKB-KW"/>
</dbReference>
<evidence type="ECO:0000259" key="10">
    <source>
        <dbReference type="PROSITE" id="PS51194"/>
    </source>
</evidence>
<keyword evidence="1" id="KW-0547">Nucleotide-binding</keyword>
<dbReference type="EMBL" id="VKAD01000001">
    <property type="protein sequence ID" value="TXR53473.1"/>
    <property type="molecule type" value="Genomic_DNA"/>
</dbReference>
<keyword evidence="4" id="KW-0067">ATP-binding</keyword>
<feature type="domain" description="Helicase C-terminal" evidence="10">
    <location>
        <begin position="409"/>
        <end position="565"/>
    </location>
</feature>
<keyword evidence="8" id="KW-0804">Transcription</keyword>
<accession>A0A5C8Z848</accession>
<dbReference type="Proteomes" id="UP000321764">
    <property type="component" value="Unassembled WGS sequence"/>
</dbReference>
<keyword evidence="6" id="KW-0238">DNA-binding</keyword>
<dbReference type="Pfam" id="PF12137">
    <property type="entry name" value="RapA_C"/>
    <property type="match status" value="1"/>
</dbReference>
<evidence type="ECO:0000259" key="9">
    <source>
        <dbReference type="PROSITE" id="PS51192"/>
    </source>
</evidence>
<dbReference type="PANTHER" id="PTHR45766">
    <property type="entry name" value="DNA ANNEALING HELICASE AND ENDONUCLEASE ZRANB3 FAMILY MEMBER"/>
    <property type="match status" value="1"/>
</dbReference>
<dbReference type="Gene3D" id="3.40.50.10810">
    <property type="entry name" value="Tandem AAA-ATPase domain"/>
    <property type="match status" value="1"/>
</dbReference>
<dbReference type="SUPFAM" id="SSF52540">
    <property type="entry name" value="P-loop containing nucleoside triphosphate hydrolases"/>
    <property type="match status" value="2"/>
</dbReference>
<dbReference type="InterPro" id="IPR000330">
    <property type="entry name" value="SNF2_N"/>
</dbReference>
<dbReference type="GO" id="GO:0016817">
    <property type="term" value="F:hydrolase activity, acting on acid anhydrides"/>
    <property type="evidence" value="ECO:0007669"/>
    <property type="project" value="InterPro"/>
</dbReference>
<dbReference type="InterPro" id="IPR049730">
    <property type="entry name" value="SNF2/RAD54-like_C"/>
</dbReference>
<evidence type="ECO:0000256" key="5">
    <source>
        <dbReference type="ARBA" id="ARBA00023015"/>
    </source>
</evidence>
<dbReference type="RefSeq" id="WP_147712867.1">
    <property type="nucleotide sequence ID" value="NZ_VKAD01000001.1"/>
</dbReference>
<dbReference type="Pfam" id="PF18339">
    <property type="entry name" value="Tudor_1_RapA"/>
    <property type="match status" value="1"/>
</dbReference>
<feature type="domain" description="Helicase ATP-binding" evidence="9">
    <location>
        <begin position="159"/>
        <end position="316"/>
    </location>
</feature>
<evidence type="ECO:0000256" key="1">
    <source>
        <dbReference type="ARBA" id="ARBA00022741"/>
    </source>
</evidence>
<keyword evidence="3" id="KW-0347">Helicase</keyword>
<dbReference type="AlphaFoldDB" id="A0A5C8Z848"/>
<evidence type="ECO:0000256" key="4">
    <source>
        <dbReference type="ARBA" id="ARBA00022840"/>
    </source>
</evidence>
<keyword evidence="7" id="KW-0010">Activator</keyword>
<evidence type="ECO:0000256" key="8">
    <source>
        <dbReference type="ARBA" id="ARBA00023163"/>
    </source>
</evidence>
<evidence type="ECO:0000313" key="12">
    <source>
        <dbReference type="Proteomes" id="UP000321764"/>
    </source>
</evidence>
<comment type="caution">
    <text evidence="11">The sequence shown here is derived from an EMBL/GenBank/DDBJ whole genome shotgun (WGS) entry which is preliminary data.</text>
</comment>
<proteinExistence type="predicted"/>
<dbReference type="InterPro" id="IPR027417">
    <property type="entry name" value="P-loop_NTPase"/>
</dbReference>
<dbReference type="InterPro" id="IPR001650">
    <property type="entry name" value="Helicase_C-like"/>
</dbReference>
<dbReference type="OrthoDB" id="9814088at2"/>
<dbReference type="InterPro" id="IPR057342">
    <property type="entry name" value="DEXDc_RapA"/>
</dbReference>
<dbReference type="Pfam" id="PF00271">
    <property type="entry name" value="Helicase_C"/>
    <property type="match status" value="1"/>
</dbReference>
<keyword evidence="5" id="KW-0805">Transcription regulation</keyword>
<dbReference type="InterPro" id="IPR040765">
    <property type="entry name" value="Tudor_1_RapA"/>
</dbReference>
<dbReference type="PROSITE" id="PS51194">
    <property type="entry name" value="HELICASE_CTER"/>
    <property type="match status" value="1"/>
</dbReference>
<dbReference type="GO" id="GO:0005524">
    <property type="term" value="F:ATP binding"/>
    <property type="evidence" value="ECO:0007669"/>
    <property type="project" value="UniProtKB-KW"/>
</dbReference>
<dbReference type="CDD" id="cd18793">
    <property type="entry name" value="SF2_C_SNF"/>
    <property type="match status" value="1"/>
</dbReference>
<keyword evidence="2" id="KW-0378">Hydrolase</keyword>
<dbReference type="PROSITE" id="PS51192">
    <property type="entry name" value="HELICASE_ATP_BIND_1"/>
    <property type="match status" value="1"/>
</dbReference>
<dbReference type="InterPro" id="IPR040766">
    <property type="entry name" value="Tudor_2_RapA"/>
</dbReference>
<evidence type="ECO:0000256" key="3">
    <source>
        <dbReference type="ARBA" id="ARBA00022806"/>
    </source>
</evidence>
<reference evidence="11 12" key="1">
    <citation type="submission" date="2019-07" db="EMBL/GenBank/DDBJ databases">
        <title>Reinekea sp. strain SSH23 genome sequencing and assembly.</title>
        <authorList>
            <person name="Kim I."/>
        </authorList>
    </citation>
    <scope>NUCLEOTIDE SEQUENCE [LARGE SCALE GENOMIC DNA]</scope>
    <source>
        <strain evidence="11 12">SSH23</strain>
    </source>
</reference>
<dbReference type="InterPro" id="IPR038718">
    <property type="entry name" value="SNF2-like_sf"/>
</dbReference>
<dbReference type="CDD" id="cd18011">
    <property type="entry name" value="DEXDc_RapA"/>
    <property type="match status" value="1"/>
</dbReference>
<keyword evidence="12" id="KW-1185">Reference proteome</keyword>
<dbReference type="InterPro" id="IPR022737">
    <property type="entry name" value="RapA_C"/>
</dbReference>